<dbReference type="AlphaFoldDB" id="A0A433RU55"/>
<dbReference type="Gene3D" id="3.40.640.10">
    <property type="entry name" value="Type I PLP-dependent aspartate aminotransferase-like (Major domain)"/>
    <property type="match status" value="1"/>
</dbReference>
<evidence type="ECO:0000313" key="5">
    <source>
        <dbReference type="Proteomes" id="UP000288623"/>
    </source>
</evidence>
<sequence>MLPNHGANPQQVYEAMNLKEPETLIDFSENVNHLPFPLNLDIDKLLPVITAYPHPDGEPFLSAVAAYHGIEKEAILLGNGAAEIFALLGNVLANKRVLVVHPTFSEYEATLAPHHVEFERVLVEDIATYQLPMKTLQEKIPYASAIYLCTPNNPTGVLPPREEIQQMIDWAQRTATLVVLDEAFLDWIGEEHTFITDAPNYDHVLVVRSMTKMYKMPGLRLGYAVGNASLIRSLARFASHWHINGVASALGAEMLKLHNYREKSIREVAVSRETLRTFLEGQGCVVTNSQTNYMSFQLAEVEKSEAFYHFMLARGLVLRHSKNFRGMDGSWFRVGIKARPQMEAFEQGMIAWSQQ</sequence>
<evidence type="ECO:0000313" key="4">
    <source>
        <dbReference type="EMBL" id="RUS55684.1"/>
    </source>
</evidence>
<dbReference type="GO" id="GO:0003824">
    <property type="term" value="F:catalytic activity"/>
    <property type="evidence" value="ECO:0007669"/>
    <property type="project" value="UniProtKB-ARBA"/>
</dbReference>
<dbReference type="Proteomes" id="UP000288623">
    <property type="component" value="Unassembled WGS sequence"/>
</dbReference>
<dbReference type="SUPFAM" id="SSF53383">
    <property type="entry name" value="PLP-dependent transferases"/>
    <property type="match status" value="1"/>
</dbReference>
<comment type="cofactor">
    <cofactor evidence="1">
        <name>pyridoxal 5'-phosphate</name>
        <dbReference type="ChEBI" id="CHEBI:597326"/>
    </cofactor>
</comment>
<dbReference type="OrthoDB" id="9813612at2"/>
<evidence type="ECO:0000256" key="2">
    <source>
        <dbReference type="ARBA" id="ARBA00022898"/>
    </source>
</evidence>
<proteinExistence type="predicted"/>
<dbReference type="InterPro" id="IPR015422">
    <property type="entry name" value="PyrdxlP-dep_Trfase_small"/>
</dbReference>
<name>A0A433RU55_9BACL</name>
<dbReference type="EMBL" id="JTFC01000031">
    <property type="protein sequence ID" value="RUS55684.1"/>
    <property type="molecule type" value="Genomic_DNA"/>
</dbReference>
<evidence type="ECO:0000256" key="1">
    <source>
        <dbReference type="ARBA" id="ARBA00001933"/>
    </source>
</evidence>
<keyword evidence="2" id="KW-0663">Pyridoxal phosphate</keyword>
<evidence type="ECO:0000259" key="3">
    <source>
        <dbReference type="Pfam" id="PF00155"/>
    </source>
</evidence>
<dbReference type="Pfam" id="PF00155">
    <property type="entry name" value="Aminotran_1_2"/>
    <property type="match status" value="1"/>
</dbReference>
<dbReference type="RefSeq" id="WP_126990951.1">
    <property type="nucleotide sequence ID" value="NZ_JTFC01000031.1"/>
</dbReference>
<dbReference type="CDD" id="cd00609">
    <property type="entry name" value="AAT_like"/>
    <property type="match status" value="1"/>
</dbReference>
<accession>A0A433RU55</accession>
<organism evidence="4 5">
    <name type="scientific">Candidatus Kurthia intestinigallinarum</name>
    <dbReference type="NCBI Taxonomy" id="1562256"/>
    <lineage>
        <taxon>Bacteria</taxon>
        <taxon>Bacillati</taxon>
        <taxon>Bacillota</taxon>
        <taxon>Bacilli</taxon>
        <taxon>Bacillales</taxon>
        <taxon>Caryophanaceae</taxon>
        <taxon>Kurthia</taxon>
    </lineage>
</organism>
<dbReference type="InterPro" id="IPR015421">
    <property type="entry name" value="PyrdxlP-dep_Trfase_major"/>
</dbReference>
<dbReference type="PANTHER" id="PTHR42885:SF1">
    <property type="entry name" value="THREONINE-PHOSPHATE DECARBOXYLASE"/>
    <property type="match status" value="1"/>
</dbReference>
<reference evidence="4 5" key="1">
    <citation type="submission" date="2014-11" db="EMBL/GenBank/DDBJ databases">
        <title>Genome sequence and analysis of novel Kurthia sp.</title>
        <authorList>
            <person name="Lawson J.N."/>
            <person name="Gonzalez J.E."/>
            <person name="Rinauldi L."/>
            <person name="Xuan Z."/>
            <person name="Firman A."/>
            <person name="Shaddox L."/>
            <person name="Trudeau A."/>
            <person name="Shah S."/>
            <person name="Reiman D."/>
        </authorList>
    </citation>
    <scope>NUCLEOTIDE SEQUENCE [LARGE SCALE GENOMIC DNA]</scope>
    <source>
        <strain evidence="4 5">3B1D</strain>
    </source>
</reference>
<comment type="caution">
    <text evidence="4">The sequence shown here is derived from an EMBL/GenBank/DDBJ whole genome shotgun (WGS) entry which is preliminary data.</text>
</comment>
<dbReference type="InterPro" id="IPR015424">
    <property type="entry name" value="PyrdxlP-dep_Trfase"/>
</dbReference>
<dbReference type="Gene3D" id="3.90.1150.10">
    <property type="entry name" value="Aspartate Aminotransferase, domain 1"/>
    <property type="match status" value="1"/>
</dbReference>
<gene>
    <name evidence="4" type="ORF">QI30_12270</name>
</gene>
<dbReference type="PANTHER" id="PTHR42885">
    <property type="entry name" value="HISTIDINOL-PHOSPHATE AMINOTRANSFERASE-RELATED"/>
    <property type="match status" value="1"/>
</dbReference>
<dbReference type="InterPro" id="IPR004839">
    <property type="entry name" value="Aminotransferase_I/II_large"/>
</dbReference>
<protein>
    <submittedName>
        <fullName evidence="4">Threonine-phosphate decarboxylase</fullName>
    </submittedName>
</protein>
<dbReference type="GO" id="GO:0030170">
    <property type="term" value="F:pyridoxal phosphate binding"/>
    <property type="evidence" value="ECO:0007669"/>
    <property type="project" value="InterPro"/>
</dbReference>
<keyword evidence="5" id="KW-1185">Reference proteome</keyword>
<feature type="domain" description="Aminotransferase class I/classII large" evidence="3">
    <location>
        <begin position="50"/>
        <end position="342"/>
    </location>
</feature>